<keyword evidence="2" id="KW-0677">Repeat</keyword>
<dbReference type="PANTHER" id="PTHR10827">
    <property type="entry name" value="RETICULOCALBIN"/>
    <property type="match status" value="1"/>
</dbReference>
<proteinExistence type="predicted"/>
<accession>A0ABM1BWY2</accession>
<reference evidence="7" key="1">
    <citation type="submission" date="2025-08" db="UniProtKB">
        <authorList>
            <consortium name="RefSeq"/>
        </authorList>
    </citation>
    <scope>IDENTIFICATION</scope>
    <source>
        <tissue evidence="7">Muscle</tissue>
    </source>
</reference>
<feature type="non-terminal residue" evidence="7">
    <location>
        <position position="1"/>
    </location>
</feature>
<feature type="region of interest" description="Disordered" evidence="4">
    <location>
        <begin position="1"/>
        <end position="29"/>
    </location>
</feature>
<organism evidence="6 7">
    <name type="scientific">Limulus polyphemus</name>
    <name type="common">Atlantic horseshoe crab</name>
    <dbReference type="NCBI Taxonomy" id="6850"/>
    <lineage>
        <taxon>Eukaryota</taxon>
        <taxon>Metazoa</taxon>
        <taxon>Ecdysozoa</taxon>
        <taxon>Arthropoda</taxon>
        <taxon>Chelicerata</taxon>
        <taxon>Merostomata</taxon>
        <taxon>Xiphosura</taxon>
        <taxon>Limulidae</taxon>
        <taxon>Limulus</taxon>
    </lineage>
</organism>
<dbReference type="InterPro" id="IPR002048">
    <property type="entry name" value="EF_hand_dom"/>
</dbReference>
<dbReference type="RefSeq" id="XP_013790261.2">
    <property type="nucleotide sequence ID" value="XM_013934807.2"/>
</dbReference>
<dbReference type="SUPFAM" id="SSF47473">
    <property type="entry name" value="EF-hand"/>
    <property type="match status" value="1"/>
</dbReference>
<dbReference type="PANTHER" id="PTHR10827:SF98">
    <property type="entry name" value="45 KDA CALCIUM-BINDING PROTEIN"/>
    <property type="match status" value="1"/>
</dbReference>
<protein>
    <submittedName>
        <fullName evidence="7">45 kDa calcium-binding protein-like</fullName>
    </submittedName>
</protein>
<evidence type="ECO:0000313" key="6">
    <source>
        <dbReference type="Proteomes" id="UP000694941"/>
    </source>
</evidence>
<evidence type="ECO:0000256" key="2">
    <source>
        <dbReference type="ARBA" id="ARBA00022737"/>
    </source>
</evidence>
<keyword evidence="1" id="KW-0479">Metal-binding</keyword>
<dbReference type="Gene3D" id="1.10.238.10">
    <property type="entry name" value="EF-hand"/>
    <property type="match status" value="1"/>
</dbReference>
<evidence type="ECO:0000256" key="4">
    <source>
        <dbReference type="SAM" id="MobiDB-lite"/>
    </source>
</evidence>
<gene>
    <name evidence="7" type="primary">LOC106474116</name>
</gene>
<sequence length="116" mass="13559">FLLDTDGDEHLSETEFAEMPQDDDSKLSEENWKKERIREFKEFIDTNHDGKVNRQELLLYNDPENPVHSKREAEDLISKADTNKDNSLSLQEVLAQKNIFLGSKMVDTARSFHDEF</sequence>
<dbReference type="Pfam" id="PF13499">
    <property type="entry name" value="EF-hand_7"/>
    <property type="match status" value="1"/>
</dbReference>
<evidence type="ECO:0000313" key="7">
    <source>
        <dbReference type="RefSeq" id="XP_013790261.2"/>
    </source>
</evidence>
<evidence type="ECO:0000256" key="1">
    <source>
        <dbReference type="ARBA" id="ARBA00022723"/>
    </source>
</evidence>
<feature type="domain" description="EF-hand" evidence="5">
    <location>
        <begin position="42"/>
        <end position="94"/>
    </location>
</feature>
<keyword evidence="3" id="KW-0106">Calcium</keyword>
<name>A0ABM1BWY2_LIMPO</name>
<keyword evidence="6" id="KW-1185">Reference proteome</keyword>
<evidence type="ECO:0000259" key="5">
    <source>
        <dbReference type="Pfam" id="PF13499"/>
    </source>
</evidence>
<dbReference type="InterPro" id="IPR011992">
    <property type="entry name" value="EF-hand-dom_pair"/>
</dbReference>
<evidence type="ECO:0000256" key="3">
    <source>
        <dbReference type="ARBA" id="ARBA00022837"/>
    </source>
</evidence>
<dbReference type="InterPro" id="IPR018247">
    <property type="entry name" value="EF_Hand_1_Ca_BS"/>
</dbReference>
<dbReference type="Proteomes" id="UP000694941">
    <property type="component" value="Unplaced"/>
</dbReference>
<dbReference type="GeneID" id="106474116"/>
<dbReference type="PROSITE" id="PS00018">
    <property type="entry name" value="EF_HAND_1"/>
    <property type="match status" value="2"/>
</dbReference>